<dbReference type="AlphaFoldDB" id="A0A2U8I6I3"/>
<dbReference type="RefSeq" id="WP_072550097.1">
    <property type="nucleotide sequence ID" value="NZ_CP021659.1"/>
</dbReference>
<dbReference type="InterPro" id="IPR011990">
    <property type="entry name" value="TPR-like_helical_dom_sf"/>
</dbReference>
<keyword evidence="3" id="KW-1185">Reference proteome</keyword>
<dbReference type="Gene3D" id="1.25.40.10">
    <property type="entry name" value="Tetratricopeptide repeat domain"/>
    <property type="match status" value="1"/>
</dbReference>
<dbReference type="Proteomes" id="UP000261875">
    <property type="component" value="Chromosome"/>
</dbReference>
<sequence>MKLNRLWAIYLTSSILAGCSVSQDKTRQVVAGQTRLQLGLEYLLQGDFNAARQNIAKVLHADPQNYQAQLAMALYEQRVGENRAAELRYQKAMKLAPAKGVVLNNYGAFLCGLGQYVSAQQKFSASAAFPDEGQVANSLENSGYCFLQANQNAQARMRLSRALQYDPGKGKQLLVEAERHLALRNSAKVQLLLEVYQNILPANAESLWLQIRFAALAGRQDSVRRYGQQLARNFPQSKQYQHFLAHEY</sequence>
<dbReference type="PROSITE" id="PS50005">
    <property type="entry name" value="TPR"/>
    <property type="match status" value="1"/>
</dbReference>
<dbReference type="KEGG" id="fsm:CCS41_10415"/>
<protein>
    <submittedName>
        <fullName evidence="2">Type IV pilus biogenesis/stability protein PilW</fullName>
    </submittedName>
</protein>
<evidence type="ECO:0000313" key="3">
    <source>
        <dbReference type="Proteomes" id="UP000261875"/>
    </source>
</evidence>
<feature type="repeat" description="TPR" evidence="1">
    <location>
        <begin position="32"/>
        <end position="65"/>
    </location>
</feature>
<organism evidence="2 3">
    <name type="scientific">Candidatus Fukatsuia symbiotica</name>
    <dbReference type="NCBI Taxonomy" id="1878942"/>
    <lineage>
        <taxon>Bacteria</taxon>
        <taxon>Pseudomonadati</taxon>
        <taxon>Pseudomonadota</taxon>
        <taxon>Gammaproteobacteria</taxon>
        <taxon>Enterobacterales</taxon>
        <taxon>Yersiniaceae</taxon>
        <taxon>Candidatus Fukatsuia</taxon>
    </lineage>
</organism>
<evidence type="ECO:0000256" key="1">
    <source>
        <dbReference type="PROSITE-ProRule" id="PRU00339"/>
    </source>
</evidence>
<dbReference type="EMBL" id="CP021659">
    <property type="protein sequence ID" value="AWK14791.1"/>
    <property type="molecule type" value="Genomic_DNA"/>
</dbReference>
<dbReference type="InterPro" id="IPR019734">
    <property type="entry name" value="TPR_rpt"/>
</dbReference>
<gene>
    <name evidence="2" type="ORF">CCS41_10415</name>
</gene>
<proteinExistence type="predicted"/>
<name>A0A2U8I6I3_9GAMM</name>
<dbReference type="InterPro" id="IPR013360">
    <property type="entry name" value="Pilus_4_PilW"/>
</dbReference>
<evidence type="ECO:0000313" key="2">
    <source>
        <dbReference type="EMBL" id="AWK14791.1"/>
    </source>
</evidence>
<dbReference type="SMART" id="SM00028">
    <property type="entry name" value="TPR"/>
    <property type="match status" value="3"/>
</dbReference>
<dbReference type="NCBIfam" id="TIGR02521">
    <property type="entry name" value="type_IV_pilW"/>
    <property type="match status" value="1"/>
</dbReference>
<reference evidence="2 3" key="1">
    <citation type="submission" date="2017-05" db="EMBL/GenBank/DDBJ databases">
        <title>Genome sequence of Candidatus Fukatsuia symbiotica and Candidatus Hamiltonella defensa from Acyrthosiphon pisum strain 5D.</title>
        <authorList>
            <person name="Patel V.A."/>
            <person name="Chevignon G."/>
            <person name="Russell J.A."/>
            <person name="Oliver K.M."/>
        </authorList>
    </citation>
    <scope>NUCLEOTIDE SEQUENCE [LARGE SCALE GENOMIC DNA]</scope>
    <source>
        <strain evidence="2 3">5D</strain>
    </source>
</reference>
<dbReference type="STRING" id="1878942.GCA_900128755_01304"/>
<keyword evidence="1" id="KW-0802">TPR repeat</keyword>
<dbReference type="SUPFAM" id="SSF48452">
    <property type="entry name" value="TPR-like"/>
    <property type="match status" value="1"/>
</dbReference>
<dbReference type="PROSITE" id="PS51257">
    <property type="entry name" value="PROKAR_LIPOPROTEIN"/>
    <property type="match status" value="1"/>
</dbReference>
<accession>A0A2U8I6I3</accession>
<dbReference type="OrthoDB" id="9814042at2"/>